<gene>
    <name evidence="2" type="ORF">HEK616_53410</name>
</gene>
<dbReference type="Proteomes" id="UP001059597">
    <property type="component" value="Chromosome"/>
</dbReference>
<dbReference type="EMBL" id="AP026073">
    <property type="protein sequence ID" value="BDM71854.1"/>
    <property type="molecule type" value="Genomic_DNA"/>
</dbReference>
<feature type="compositionally biased region" description="Basic and acidic residues" evidence="1">
    <location>
        <begin position="55"/>
        <end position="66"/>
    </location>
</feature>
<proteinExistence type="predicted"/>
<protein>
    <submittedName>
        <fullName evidence="2">Uncharacterized protein</fullName>
    </submittedName>
</protein>
<feature type="region of interest" description="Disordered" evidence="1">
    <location>
        <begin position="44"/>
        <end position="152"/>
    </location>
</feature>
<organism evidence="2 3">
    <name type="scientific">Streptomyces nigrescens</name>
    <dbReference type="NCBI Taxonomy" id="1920"/>
    <lineage>
        <taxon>Bacteria</taxon>
        <taxon>Bacillati</taxon>
        <taxon>Actinomycetota</taxon>
        <taxon>Actinomycetes</taxon>
        <taxon>Kitasatosporales</taxon>
        <taxon>Streptomycetaceae</taxon>
        <taxon>Streptomyces</taxon>
    </lineage>
</organism>
<keyword evidence="3" id="KW-1185">Reference proteome</keyword>
<sequence>MPYSAESLANVLKMFWLAKKVSKAERYNPLTWKHLKEAGEAQEFAISQGAGTTHEANEHGVEKHEQALSGERSPSGFRRQRAERRRCSGQPPAAVATGLRPVAHRAGSAQPLSRTGSGEGSAAGRVASSGPAVPPSRQPFGRCPTSADARPT</sequence>
<reference evidence="2" key="1">
    <citation type="submission" date="2022-06" db="EMBL/GenBank/DDBJ databases">
        <title>Complete genome sequence of Streptomyces nigrescens HEK616.</title>
        <authorList>
            <person name="Asamizu S."/>
            <person name="Onaka H."/>
        </authorList>
    </citation>
    <scope>NUCLEOTIDE SEQUENCE</scope>
    <source>
        <strain evidence="2">HEK616</strain>
    </source>
</reference>
<accession>A0ABM7ZZP8</accession>
<evidence type="ECO:0000313" key="3">
    <source>
        <dbReference type="Proteomes" id="UP001059597"/>
    </source>
</evidence>
<evidence type="ECO:0000256" key="1">
    <source>
        <dbReference type="SAM" id="MobiDB-lite"/>
    </source>
</evidence>
<evidence type="ECO:0000313" key="2">
    <source>
        <dbReference type="EMBL" id="BDM71854.1"/>
    </source>
</evidence>
<name>A0ABM7ZZP8_STRNI</name>